<dbReference type="GO" id="GO:0003861">
    <property type="term" value="F:3-isopropylmalate dehydratase activity"/>
    <property type="evidence" value="ECO:0007669"/>
    <property type="project" value="UniProtKB-UniRule"/>
</dbReference>
<dbReference type="GO" id="GO:0003994">
    <property type="term" value="F:aconitate hydratase activity"/>
    <property type="evidence" value="ECO:0007669"/>
    <property type="project" value="UniProtKB-EC"/>
</dbReference>
<keyword evidence="4 7" id="KW-0411">Iron-sulfur</keyword>
<sequence>MGMTMSEKILAKASGQAEVRAGDIVWAKADVALMHDLLGPWLVDGAFKRLGGKLLDKEKVVLVSDHCTPPATVQQANILKFTRDWAREQDLPYYYEFEGPCHQVIVEHGHVRPGRLIVGTDSHTCMAGGLGAFATGIGSTEMVGVLLTGEIWLKVPKTTKVVWDGELPHGVYAKDLILRTIRDIGHAGATYEALEFSGSAIASLSMDERLVLSNMAVEAGAKTGLIEPDEAVAAYLRDRDVSEMDWMASDSDAVYERVLYYDASALEPQVACPHEVDNVHPISAVAGKTVDQVYLGSCTNGRLSDLRIAAHILKGKKIAKGVRCLVVPASQSVWMQASKEGLLDILAEAGCIINMPSCGACGGFTSGVIGAGEVVMSSSNRNFRGRMGSAAGEVYLGSPATAAATAIEGKIADPRSYIEKGGEQNGDYSRTRMEIR</sequence>
<evidence type="ECO:0000259" key="8">
    <source>
        <dbReference type="Pfam" id="PF00330"/>
    </source>
</evidence>
<comment type="pathway">
    <text evidence="7">Amino-acid biosynthesis; L-leucine biosynthesis; L-leucine from 3-methyl-2-oxobutanoate: step 2/4.</text>
</comment>
<comment type="similarity">
    <text evidence="7">Belongs to the aconitase/IPM isomerase family. LeuC type 2 subfamily.</text>
</comment>
<comment type="catalytic activity">
    <reaction evidence="6">
        <text>citrate = D-threo-isocitrate</text>
        <dbReference type="Rhea" id="RHEA:10336"/>
        <dbReference type="ChEBI" id="CHEBI:15562"/>
        <dbReference type="ChEBI" id="CHEBI:16947"/>
        <dbReference type="EC" id="4.2.1.3"/>
    </reaction>
</comment>
<dbReference type="Gene3D" id="3.30.499.10">
    <property type="entry name" value="Aconitase, domain 3"/>
    <property type="match status" value="2"/>
</dbReference>
<keyword evidence="1 7" id="KW-0004">4Fe-4S</keyword>
<dbReference type="SUPFAM" id="SSF53732">
    <property type="entry name" value="Aconitase iron-sulfur domain"/>
    <property type="match status" value="1"/>
</dbReference>
<dbReference type="InterPro" id="IPR011826">
    <property type="entry name" value="HAcnase/IPMdehydase_lsu_prok"/>
</dbReference>
<dbReference type="InterPro" id="IPR006251">
    <property type="entry name" value="Homoacnase/IPMdehydase_lsu"/>
</dbReference>
<dbReference type="PANTHER" id="PTHR43822:SF2">
    <property type="entry name" value="HOMOACONITASE, MITOCHONDRIAL"/>
    <property type="match status" value="1"/>
</dbReference>
<name>A0AA41XCZ1_9BACI</name>
<dbReference type="InterPro" id="IPR036008">
    <property type="entry name" value="Aconitase_4Fe-4S_dom"/>
</dbReference>
<evidence type="ECO:0000256" key="6">
    <source>
        <dbReference type="ARBA" id="ARBA00023501"/>
    </source>
</evidence>
<protein>
    <recommendedName>
        <fullName evidence="7">3-isopropylmalate dehydratase large subunit</fullName>
        <ecNumber evidence="7">4.2.1.33</ecNumber>
    </recommendedName>
    <alternativeName>
        <fullName evidence="7">Alpha-IPM isomerase</fullName>
        <shortName evidence="7">IPMI</shortName>
    </alternativeName>
    <alternativeName>
        <fullName evidence="7">Isopropylmalate isomerase</fullName>
    </alternativeName>
</protein>
<accession>A0AA41XCZ1</accession>
<dbReference type="CDD" id="cd01583">
    <property type="entry name" value="IPMI"/>
    <property type="match status" value="1"/>
</dbReference>
<dbReference type="PRINTS" id="PR00415">
    <property type="entry name" value="ACONITASE"/>
</dbReference>
<comment type="catalytic activity">
    <reaction evidence="7">
        <text>(2R,3S)-3-isopropylmalate = (2S)-2-isopropylmalate</text>
        <dbReference type="Rhea" id="RHEA:32287"/>
        <dbReference type="ChEBI" id="CHEBI:1178"/>
        <dbReference type="ChEBI" id="CHEBI:35121"/>
        <dbReference type="EC" id="4.2.1.33"/>
    </reaction>
</comment>
<keyword evidence="7" id="KW-0100">Branched-chain amino acid biosynthesis</keyword>
<dbReference type="Proteomes" id="UP001156102">
    <property type="component" value="Unassembled WGS sequence"/>
</dbReference>
<dbReference type="HAMAP" id="MF_01027">
    <property type="entry name" value="LeuC_type2"/>
    <property type="match status" value="1"/>
</dbReference>
<comment type="caution">
    <text evidence="9">The sequence shown here is derived from an EMBL/GenBank/DDBJ whole genome shotgun (WGS) entry which is preliminary data.</text>
</comment>
<feature type="binding site" evidence="7">
    <location>
        <position position="361"/>
    </location>
    <ligand>
        <name>[4Fe-4S] cluster</name>
        <dbReference type="ChEBI" id="CHEBI:49883"/>
    </ligand>
</feature>
<comment type="subunit">
    <text evidence="7">Heterodimer of LeuC and LeuD.</text>
</comment>
<dbReference type="NCBIfam" id="TIGR02086">
    <property type="entry name" value="IPMI_arch"/>
    <property type="match status" value="1"/>
</dbReference>
<evidence type="ECO:0000256" key="4">
    <source>
        <dbReference type="ARBA" id="ARBA00023014"/>
    </source>
</evidence>
<dbReference type="NCBIfam" id="TIGR01343">
    <property type="entry name" value="hacA_fam"/>
    <property type="match status" value="1"/>
</dbReference>
<keyword evidence="3 7" id="KW-0408">Iron</keyword>
<dbReference type="PROSITE" id="PS00450">
    <property type="entry name" value="ACONITASE_1"/>
    <property type="match status" value="1"/>
</dbReference>
<gene>
    <name evidence="7" type="primary">leuC</name>
    <name evidence="9" type="ORF">NK662_21355</name>
</gene>
<feature type="domain" description="Aconitase/3-isopropylmalate dehydratase large subunit alpha/beta/alpha" evidence="8">
    <location>
        <begin position="75"/>
        <end position="409"/>
    </location>
</feature>
<dbReference type="InterPro" id="IPR033941">
    <property type="entry name" value="IPMI_cat"/>
</dbReference>
<dbReference type="AlphaFoldDB" id="A0AA41XCZ1"/>
<keyword evidence="2 7" id="KW-0479">Metal-binding</keyword>
<evidence type="ECO:0000256" key="1">
    <source>
        <dbReference type="ARBA" id="ARBA00022485"/>
    </source>
</evidence>
<keyword evidence="7" id="KW-0028">Amino-acid biosynthesis</keyword>
<evidence type="ECO:0000313" key="10">
    <source>
        <dbReference type="Proteomes" id="UP001156102"/>
    </source>
</evidence>
<dbReference type="RefSeq" id="WP_254761001.1">
    <property type="nucleotide sequence ID" value="NZ_JANCLT010000018.1"/>
</dbReference>
<comment type="function">
    <text evidence="7">Catalyzes the isomerization between 2-isopropylmalate and 3-isopropylmalate, via the formation of 2-isopropylmaleate.</text>
</comment>
<organism evidence="9 10">
    <name type="scientific">Ectobacillus ponti</name>
    <dbReference type="NCBI Taxonomy" id="2961894"/>
    <lineage>
        <taxon>Bacteria</taxon>
        <taxon>Bacillati</taxon>
        <taxon>Bacillota</taxon>
        <taxon>Bacilli</taxon>
        <taxon>Bacillales</taxon>
        <taxon>Bacillaceae</taxon>
        <taxon>Ectobacillus</taxon>
    </lineage>
</organism>
<dbReference type="GO" id="GO:0046872">
    <property type="term" value="F:metal ion binding"/>
    <property type="evidence" value="ECO:0007669"/>
    <property type="project" value="UniProtKB-KW"/>
</dbReference>
<feature type="binding site" evidence="7">
    <location>
        <position position="298"/>
    </location>
    <ligand>
        <name>[4Fe-4S] cluster</name>
        <dbReference type="ChEBI" id="CHEBI:49883"/>
    </ligand>
</feature>
<evidence type="ECO:0000256" key="2">
    <source>
        <dbReference type="ARBA" id="ARBA00022723"/>
    </source>
</evidence>
<evidence type="ECO:0000256" key="7">
    <source>
        <dbReference type="HAMAP-Rule" id="MF_01027"/>
    </source>
</evidence>
<dbReference type="InterPro" id="IPR018136">
    <property type="entry name" value="Aconitase_4Fe-4S_BS"/>
</dbReference>
<dbReference type="InterPro" id="IPR001030">
    <property type="entry name" value="Acoase/IPM_deHydtase_lsu_aba"/>
</dbReference>
<evidence type="ECO:0000313" key="9">
    <source>
        <dbReference type="EMBL" id="MCP8971074.1"/>
    </source>
</evidence>
<keyword evidence="5 7" id="KW-0456">Lyase</keyword>
<dbReference type="PANTHER" id="PTHR43822">
    <property type="entry name" value="HOMOACONITASE, MITOCHONDRIAL-RELATED"/>
    <property type="match status" value="1"/>
</dbReference>
<comment type="cofactor">
    <cofactor evidence="7">
        <name>[4Fe-4S] cluster</name>
        <dbReference type="ChEBI" id="CHEBI:49883"/>
    </cofactor>
    <text evidence="7">Binds 1 [4Fe-4S] cluster per subunit.</text>
</comment>
<proteinExistence type="inferred from homology"/>
<feature type="binding site" evidence="7">
    <location>
        <position position="358"/>
    </location>
    <ligand>
        <name>[4Fe-4S] cluster</name>
        <dbReference type="ChEBI" id="CHEBI:49883"/>
    </ligand>
</feature>
<evidence type="ECO:0000256" key="5">
    <source>
        <dbReference type="ARBA" id="ARBA00023239"/>
    </source>
</evidence>
<reference evidence="9" key="1">
    <citation type="submission" date="2022-07" db="EMBL/GenBank/DDBJ databases">
        <authorList>
            <person name="Li W.-J."/>
            <person name="Deng Q.-Q."/>
        </authorList>
    </citation>
    <scope>NUCLEOTIDE SEQUENCE</scope>
    <source>
        <strain evidence="9">SYSU M60031</strain>
    </source>
</reference>
<dbReference type="EMBL" id="JANCLT010000018">
    <property type="protein sequence ID" value="MCP8971074.1"/>
    <property type="molecule type" value="Genomic_DNA"/>
</dbReference>
<dbReference type="GO" id="GO:0009098">
    <property type="term" value="P:L-leucine biosynthetic process"/>
    <property type="evidence" value="ECO:0007669"/>
    <property type="project" value="UniProtKB-UniRule"/>
</dbReference>
<dbReference type="EC" id="4.2.1.33" evidence="7"/>
<keyword evidence="10" id="KW-1185">Reference proteome</keyword>
<dbReference type="NCBIfam" id="NF001614">
    <property type="entry name" value="PRK00402.1"/>
    <property type="match status" value="1"/>
</dbReference>
<dbReference type="GO" id="GO:0051539">
    <property type="term" value="F:4 iron, 4 sulfur cluster binding"/>
    <property type="evidence" value="ECO:0007669"/>
    <property type="project" value="UniProtKB-KW"/>
</dbReference>
<evidence type="ECO:0000256" key="3">
    <source>
        <dbReference type="ARBA" id="ARBA00023004"/>
    </source>
</evidence>
<dbReference type="InterPro" id="IPR050067">
    <property type="entry name" value="IPM_dehydratase_rel_enz"/>
</dbReference>
<dbReference type="Pfam" id="PF00330">
    <property type="entry name" value="Aconitase"/>
    <property type="match status" value="1"/>
</dbReference>
<dbReference type="InterPro" id="IPR015931">
    <property type="entry name" value="Acnase/IPM_dHydase_lsu_aba_1/3"/>
</dbReference>
<keyword evidence="7" id="KW-0432">Leucine biosynthesis</keyword>